<name>A0A4Q2SC77_9ACTN</name>
<sequence length="372" mass="42099">MLEVVKLFEDSSTVDELGIGSVRDTFSNAFFPGTSTLHTRARYLLFIPWLVNDVARHRWPAEKAQGELRRRETELIHSLIAGQEVQGVIGRDAKKSLKTMPSALYWASLETLGIRRWKTTISGYFRNAAQRSSTIDDPDADGTSLDHLGMTHLPRMPEDLTTSATFDLSRDEAEFLKTQIATSKRDSLFAWLAIHHPDSGAGRLWEHEAHDEFPRPIAELVDEARRFHFTGTGPAILYNLILAELADNEELVEQFTGALSAWAEDLEVHGIFDGWDRQQFWTRLLHLNPRIRPATQTFLNDWWQLAATDTHASQAARDLVTMRELRLKRGRARITYADARSTWGVGAGTGPLDFRWSIARSHLNDIADGLEA</sequence>
<dbReference type="Proteomes" id="UP000293291">
    <property type="component" value="Unassembled WGS sequence"/>
</dbReference>
<organism evidence="1 2">
    <name type="scientific">Nocardioides ganghwensis</name>
    <dbReference type="NCBI Taxonomy" id="252230"/>
    <lineage>
        <taxon>Bacteria</taxon>
        <taxon>Bacillati</taxon>
        <taxon>Actinomycetota</taxon>
        <taxon>Actinomycetes</taxon>
        <taxon>Propionibacteriales</taxon>
        <taxon>Nocardioidaceae</taxon>
        <taxon>Nocardioides</taxon>
    </lineage>
</organism>
<dbReference type="InterPro" id="IPR045941">
    <property type="entry name" value="DUF6361"/>
</dbReference>
<evidence type="ECO:0000313" key="2">
    <source>
        <dbReference type="Proteomes" id="UP000293291"/>
    </source>
</evidence>
<accession>A0A4Q2SC77</accession>
<evidence type="ECO:0000313" key="1">
    <source>
        <dbReference type="EMBL" id="RYB99420.1"/>
    </source>
</evidence>
<dbReference type="AlphaFoldDB" id="A0A4Q2SC77"/>
<dbReference type="EMBL" id="SDWU01000019">
    <property type="protein sequence ID" value="RYB99420.1"/>
    <property type="molecule type" value="Genomic_DNA"/>
</dbReference>
<comment type="caution">
    <text evidence="1">The sequence shown here is derived from an EMBL/GenBank/DDBJ whole genome shotgun (WGS) entry which is preliminary data.</text>
</comment>
<keyword evidence="2" id="KW-1185">Reference proteome</keyword>
<dbReference type="Pfam" id="PF19888">
    <property type="entry name" value="DUF6361"/>
    <property type="match status" value="1"/>
</dbReference>
<gene>
    <name evidence="1" type="ORF">EUA07_16475</name>
</gene>
<proteinExistence type="predicted"/>
<protein>
    <submittedName>
        <fullName evidence="1">Uncharacterized protein</fullName>
    </submittedName>
</protein>
<reference evidence="1 2" key="1">
    <citation type="submission" date="2019-01" db="EMBL/GenBank/DDBJ databases">
        <title>Novel species of Nocardioides.</title>
        <authorList>
            <person name="Liu Q."/>
            <person name="Xin Y.-H."/>
        </authorList>
    </citation>
    <scope>NUCLEOTIDE SEQUENCE [LARGE SCALE GENOMIC DNA]</scope>
    <source>
        <strain evidence="1 2">CGMCC 4.6875</strain>
    </source>
</reference>